<evidence type="ECO:0000313" key="3">
    <source>
        <dbReference type="Proteomes" id="UP001431902"/>
    </source>
</evidence>
<keyword evidence="1" id="KW-0472">Membrane</keyword>
<protein>
    <submittedName>
        <fullName evidence="2">Uncharacterized protein</fullName>
    </submittedName>
</protein>
<name>A0ABT6X9T8_9BURK</name>
<sequence>MNPFFFSDTFVINHKIVKKTIDMTKVTRPSGAHVLRKKMTHKANQSVQKRQNFGVVGSICTAFLGLVLGVGAWAQAPNVQYMLVYFQN</sequence>
<dbReference type="RefSeq" id="WP_283225235.1">
    <property type="nucleotide sequence ID" value="NZ_JASGBH010000010.1"/>
</dbReference>
<gene>
    <name evidence="2" type="ORF">QLQ16_13735</name>
</gene>
<accession>A0ABT6X9T8</accession>
<dbReference type="Proteomes" id="UP001431902">
    <property type="component" value="Unassembled WGS sequence"/>
</dbReference>
<evidence type="ECO:0000313" key="2">
    <source>
        <dbReference type="EMBL" id="MDI9234894.1"/>
    </source>
</evidence>
<keyword evidence="1" id="KW-1133">Transmembrane helix</keyword>
<comment type="caution">
    <text evidence="2">The sequence shown here is derived from an EMBL/GenBank/DDBJ whole genome shotgun (WGS) entry which is preliminary data.</text>
</comment>
<keyword evidence="3" id="KW-1185">Reference proteome</keyword>
<dbReference type="EMBL" id="JASGBH010000010">
    <property type="protein sequence ID" value="MDI9234894.1"/>
    <property type="molecule type" value="Genomic_DNA"/>
</dbReference>
<reference evidence="2" key="1">
    <citation type="submission" date="2023-05" db="EMBL/GenBank/DDBJ databases">
        <title>Limnohabitans sp. strain HM2-2 Genome sequencing and assembly.</title>
        <authorList>
            <person name="Jung Y."/>
        </authorList>
    </citation>
    <scope>NUCLEOTIDE SEQUENCE</scope>
    <source>
        <strain evidence="2">HM2-2</strain>
    </source>
</reference>
<organism evidence="2 3">
    <name type="scientific">Limnohabitans lacus</name>
    <dbReference type="NCBI Taxonomy" id="3045173"/>
    <lineage>
        <taxon>Bacteria</taxon>
        <taxon>Pseudomonadati</taxon>
        <taxon>Pseudomonadota</taxon>
        <taxon>Betaproteobacteria</taxon>
        <taxon>Burkholderiales</taxon>
        <taxon>Comamonadaceae</taxon>
        <taxon>Limnohabitans</taxon>
    </lineage>
</organism>
<keyword evidence="1" id="KW-0812">Transmembrane</keyword>
<feature type="transmembrane region" description="Helical" evidence="1">
    <location>
        <begin position="53"/>
        <end position="74"/>
    </location>
</feature>
<evidence type="ECO:0000256" key="1">
    <source>
        <dbReference type="SAM" id="Phobius"/>
    </source>
</evidence>
<proteinExistence type="predicted"/>